<name>A0A6H9ST29_9BURK</name>
<sequence length="69" mass="8055">MMVGHNFPHLLTIVSGYLGQDWRSWGDSFEDVIALYKSETTPSERLELPKEIDLFERQYATNLDDEFSD</sequence>
<dbReference type="GeneID" id="99793270"/>
<organism evidence="2 3">
    <name type="scientific">Burkholderia latens</name>
    <dbReference type="NCBI Taxonomy" id="488446"/>
    <lineage>
        <taxon>Bacteria</taxon>
        <taxon>Pseudomonadati</taxon>
        <taxon>Pseudomonadota</taxon>
        <taxon>Betaproteobacteria</taxon>
        <taxon>Burkholderiales</taxon>
        <taxon>Burkholderiaceae</taxon>
        <taxon>Burkholderia</taxon>
        <taxon>Burkholderia cepacia complex</taxon>
    </lineage>
</organism>
<keyword evidence="3" id="KW-1185">Reference proteome</keyword>
<protein>
    <recommendedName>
        <fullName evidence="1">CdiI immunity protein domain-containing protein</fullName>
    </recommendedName>
</protein>
<comment type="caution">
    <text evidence="2">The sequence shown here is derived from an EMBL/GenBank/DDBJ whole genome shotgun (WGS) entry which is preliminary data.</text>
</comment>
<dbReference type="Pfam" id="PF18593">
    <property type="entry name" value="CdiI_2"/>
    <property type="match status" value="1"/>
</dbReference>
<evidence type="ECO:0000313" key="3">
    <source>
        <dbReference type="Proteomes" id="UP000430232"/>
    </source>
</evidence>
<gene>
    <name evidence="2" type="ORF">F7R21_27935</name>
</gene>
<feature type="domain" description="CdiI immunity protein" evidence="1">
    <location>
        <begin position="6"/>
        <end position="67"/>
    </location>
</feature>
<dbReference type="AlphaFoldDB" id="A0A6H9ST29"/>
<accession>A0A6H9ST29</accession>
<dbReference type="OrthoDB" id="8852337at2"/>
<evidence type="ECO:0000313" key="2">
    <source>
        <dbReference type="EMBL" id="KAB0633353.1"/>
    </source>
</evidence>
<dbReference type="RefSeq" id="WP_151067550.1">
    <property type="nucleotide sequence ID" value="NZ_CABVPL010000071.1"/>
</dbReference>
<reference evidence="2 3" key="1">
    <citation type="submission" date="2019-09" db="EMBL/GenBank/DDBJ databases">
        <title>Draft genome sequences of 48 bacterial type strains from the CCUG.</title>
        <authorList>
            <person name="Tunovic T."/>
            <person name="Pineiro-Iglesias B."/>
            <person name="Unosson C."/>
            <person name="Inganas E."/>
            <person name="Ohlen M."/>
            <person name="Cardew S."/>
            <person name="Jensie-Markopoulos S."/>
            <person name="Salva-Serra F."/>
            <person name="Jaen-Luchoro D."/>
            <person name="Karlsson R."/>
            <person name="Svensson-Stadler L."/>
            <person name="Chun J."/>
            <person name="Moore E."/>
        </authorList>
    </citation>
    <scope>NUCLEOTIDE SEQUENCE [LARGE SCALE GENOMIC DNA]</scope>
    <source>
        <strain evidence="2 3">CCUG 54555</strain>
    </source>
</reference>
<proteinExistence type="predicted"/>
<evidence type="ECO:0000259" key="1">
    <source>
        <dbReference type="Pfam" id="PF18593"/>
    </source>
</evidence>
<dbReference type="Proteomes" id="UP000430232">
    <property type="component" value="Unassembled WGS sequence"/>
</dbReference>
<dbReference type="EMBL" id="VZOJ01000113">
    <property type="protein sequence ID" value="KAB0633353.1"/>
    <property type="molecule type" value="Genomic_DNA"/>
</dbReference>
<dbReference type="InterPro" id="IPR041129">
    <property type="entry name" value="CdiI_2"/>
</dbReference>